<feature type="domain" description="DUF6546" evidence="1">
    <location>
        <begin position="5"/>
        <end position="83"/>
    </location>
</feature>
<name>A0AAE0TZT2_9PEZI</name>
<proteinExistence type="predicted"/>
<evidence type="ECO:0000259" key="1">
    <source>
        <dbReference type="Pfam" id="PF20183"/>
    </source>
</evidence>
<accession>A0AAE0TZT2</accession>
<keyword evidence="3" id="KW-1185">Reference proteome</keyword>
<evidence type="ECO:0000313" key="3">
    <source>
        <dbReference type="Proteomes" id="UP001285441"/>
    </source>
</evidence>
<evidence type="ECO:0000313" key="2">
    <source>
        <dbReference type="EMBL" id="KAK3385480.1"/>
    </source>
</evidence>
<gene>
    <name evidence="2" type="ORF">B0H63DRAFT_449526</name>
</gene>
<sequence>MASPKVLAMTSQLVRDTTQSRKRTDDLLYVAGITARRMPKLQAFALWKGIKGEACAFIYHRDGGGASITWRGTWDMQLSPRVLVQALAQANRVKWRALAALALAG</sequence>
<dbReference type="AlphaFoldDB" id="A0AAE0TZT2"/>
<dbReference type="Pfam" id="PF20183">
    <property type="entry name" value="DUF6546"/>
    <property type="match status" value="1"/>
</dbReference>
<dbReference type="Proteomes" id="UP001285441">
    <property type="component" value="Unassembled WGS sequence"/>
</dbReference>
<dbReference type="EMBL" id="JAULSW010000004">
    <property type="protein sequence ID" value="KAK3385480.1"/>
    <property type="molecule type" value="Genomic_DNA"/>
</dbReference>
<comment type="caution">
    <text evidence="2">The sequence shown here is derived from an EMBL/GenBank/DDBJ whole genome shotgun (WGS) entry which is preliminary data.</text>
</comment>
<protein>
    <recommendedName>
        <fullName evidence="1">DUF6546 domain-containing protein</fullName>
    </recommendedName>
</protein>
<dbReference type="InterPro" id="IPR046676">
    <property type="entry name" value="DUF6546"/>
</dbReference>
<organism evidence="2 3">
    <name type="scientific">Podospora didyma</name>
    <dbReference type="NCBI Taxonomy" id="330526"/>
    <lineage>
        <taxon>Eukaryota</taxon>
        <taxon>Fungi</taxon>
        <taxon>Dikarya</taxon>
        <taxon>Ascomycota</taxon>
        <taxon>Pezizomycotina</taxon>
        <taxon>Sordariomycetes</taxon>
        <taxon>Sordariomycetidae</taxon>
        <taxon>Sordariales</taxon>
        <taxon>Podosporaceae</taxon>
        <taxon>Podospora</taxon>
    </lineage>
</organism>
<reference evidence="2" key="2">
    <citation type="submission" date="2023-06" db="EMBL/GenBank/DDBJ databases">
        <authorList>
            <consortium name="Lawrence Berkeley National Laboratory"/>
            <person name="Haridas S."/>
            <person name="Hensen N."/>
            <person name="Bonometti L."/>
            <person name="Westerberg I."/>
            <person name="Brannstrom I.O."/>
            <person name="Guillou S."/>
            <person name="Cros-Aarteil S."/>
            <person name="Calhoun S."/>
            <person name="Kuo A."/>
            <person name="Mondo S."/>
            <person name="Pangilinan J."/>
            <person name="Riley R."/>
            <person name="LaButti K."/>
            <person name="Andreopoulos B."/>
            <person name="Lipzen A."/>
            <person name="Chen C."/>
            <person name="Yanf M."/>
            <person name="Daum C."/>
            <person name="Ng V."/>
            <person name="Clum A."/>
            <person name="Steindorff A."/>
            <person name="Ohm R."/>
            <person name="Martin F."/>
            <person name="Silar P."/>
            <person name="Natvig D."/>
            <person name="Lalanne C."/>
            <person name="Gautier V."/>
            <person name="Ament-velasquez S.L."/>
            <person name="Kruys A."/>
            <person name="Hutchinson M.I."/>
            <person name="Powell A.J."/>
            <person name="Barry K."/>
            <person name="Miller A.N."/>
            <person name="Grigoriev I.V."/>
            <person name="Debuchy R."/>
            <person name="Gladieux P."/>
            <person name="Thoren M.H."/>
            <person name="Johannesson H."/>
        </authorList>
    </citation>
    <scope>NUCLEOTIDE SEQUENCE</scope>
    <source>
        <strain evidence="2">CBS 232.78</strain>
    </source>
</reference>
<reference evidence="2" key="1">
    <citation type="journal article" date="2023" name="Mol. Phylogenet. Evol.">
        <title>Genome-scale phylogeny and comparative genomics of the fungal order Sordariales.</title>
        <authorList>
            <person name="Hensen N."/>
            <person name="Bonometti L."/>
            <person name="Westerberg I."/>
            <person name="Brannstrom I.O."/>
            <person name="Guillou S."/>
            <person name="Cros-Aarteil S."/>
            <person name="Calhoun S."/>
            <person name="Haridas S."/>
            <person name="Kuo A."/>
            <person name="Mondo S."/>
            <person name="Pangilinan J."/>
            <person name="Riley R."/>
            <person name="LaButti K."/>
            <person name="Andreopoulos B."/>
            <person name="Lipzen A."/>
            <person name="Chen C."/>
            <person name="Yan M."/>
            <person name="Daum C."/>
            <person name="Ng V."/>
            <person name="Clum A."/>
            <person name="Steindorff A."/>
            <person name="Ohm R.A."/>
            <person name="Martin F."/>
            <person name="Silar P."/>
            <person name="Natvig D.O."/>
            <person name="Lalanne C."/>
            <person name="Gautier V."/>
            <person name="Ament-Velasquez S.L."/>
            <person name="Kruys A."/>
            <person name="Hutchinson M.I."/>
            <person name="Powell A.J."/>
            <person name="Barry K."/>
            <person name="Miller A.N."/>
            <person name="Grigoriev I.V."/>
            <person name="Debuchy R."/>
            <person name="Gladieux P."/>
            <person name="Hiltunen Thoren M."/>
            <person name="Johannesson H."/>
        </authorList>
    </citation>
    <scope>NUCLEOTIDE SEQUENCE</scope>
    <source>
        <strain evidence="2">CBS 232.78</strain>
    </source>
</reference>